<dbReference type="InterPro" id="IPR036942">
    <property type="entry name" value="Beta-barrel_TonB_sf"/>
</dbReference>
<protein>
    <submittedName>
        <fullName evidence="5">Decaheme-associated outer membrane protein, MtrB/PioB family</fullName>
    </submittedName>
</protein>
<dbReference type="Proteomes" id="UP000254069">
    <property type="component" value="Unassembled WGS sequence"/>
</dbReference>
<dbReference type="InterPro" id="IPR020016">
    <property type="entry name" value="Decahaem-assoc_OM_MtrB/PioB"/>
</dbReference>
<feature type="signal peptide" evidence="4">
    <location>
        <begin position="1"/>
        <end position="27"/>
    </location>
</feature>
<evidence type="ECO:0000313" key="6">
    <source>
        <dbReference type="Proteomes" id="UP000254069"/>
    </source>
</evidence>
<evidence type="ECO:0000313" key="5">
    <source>
        <dbReference type="EMBL" id="SUJ12592.1"/>
    </source>
</evidence>
<keyword evidence="4" id="KW-0732">Signal</keyword>
<proteinExistence type="predicted"/>
<evidence type="ECO:0000256" key="2">
    <source>
        <dbReference type="ARBA" id="ARBA00023136"/>
    </source>
</evidence>
<dbReference type="AlphaFoldDB" id="A0A380C6R5"/>
<dbReference type="Gene3D" id="2.40.170.20">
    <property type="entry name" value="TonB-dependent receptor, beta-barrel domain"/>
    <property type="match status" value="1"/>
</dbReference>
<dbReference type="SUPFAM" id="SSF56935">
    <property type="entry name" value="Porins"/>
    <property type="match status" value="1"/>
</dbReference>
<gene>
    <name evidence="5" type="ORF">NCTC10738_04422</name>
</gene>
<dbReference type="GO" id="GO:0009279">
    <property type="term" value="C:cell outer membrane"/>
    <property type="evidence" value="ECO:0007669"/>
    <property type="project" value="UniProtKB-SubCell"/>
</dbReference>
<dbReference type="RefSeq" id="WP_115390548.1">
    <property type="nucleotide sequence ID" value="NZ_JADZHC010000042.1"/>
</dbReference>
<dbReference type="NCBIfam" id="TIGR03509">
    <property type="entry name" value="OMP_MtrB_PioB"/>
    <property type="match status" value="1"/>
</dbReference>
<evidence type="ECO:0000256" key="4">
    <source>
        <dbReference type="SAM" id="SignalP"/>
    </source>
</evidence>
<name>A0A380C6R5_9GAMM</name>
<keyword evidence="3" id="KW-0998">Cell outer membrane</keyword>
<reference evidence="5 6" key="1">
    <citation type="submission" date="2018-06" db="EMBL/GenBank/DDBJ databases">
        <authorList>
            <consortium name="Pathogen Informatics"/>
            <person name="Doyle S."/>
        </authorList>
    </citation>
    <scope>NUCLEOTIDE SEQUENCE [LARGE SCALE GENOMIC DNA]</scope>
    <source>
        <strain evidence="5 6">NCTC10738</strain>
    </source>
</reference>
<feature type="chain" id="PRO_5016722675" evidence="4">
    <location>
        <begin position="28"/>
        <end position="703"/>
    </location>
</feature>
<comment type="subcellular location">
    <subcellularLocation>
        <location evidence="1">Cell outer membrane</location>
    </subcellularLocation>
</comment>
<evidence type="ECO:0000256" key="1">
    <source>
        <dbReference type="ARBA" id="ARBA00004442"/>
    </source>
</evidence>
<evidence type="ECO:0000256" key="3">
    <source>
        <dbReference type="ARBA" id="ARBA00023237"/>
    </source>
</evidence>
<dbReference type="Pfam" id="PF11854">
    <property type="entry name" value="MtrB_PioB"/>
    <property type="match status" value="1"/>
</dbReference>
<accession>A0A380C6R5</accession>
<organism evidence="5 6">
    <name type="scientific">Shewanella algae</name>
    <dbReference type="NCBI Taxonomy" id="38313"/>
    <lineage>
        <taxon>Bacteria</taxon>
        <taxon>Pseudomonadati</taxon>
        <taxon>Pseudomonadota</taxon>
        <taxon>Gammaproteobacteria</taxon>
        <taxon>Alteromonadales</taxon>
        <taxon>Shewanellaceae</taxon>
        <taxon>Shewanella</taxon>
    </lineage>
</organism>
<keyword evidence="2" id="KW-0472">Membrane</keyword>
<dbReference type="EMBL" id="UGYO01000002">
    <property type="protein sequence ID" value="SUJ12592.1"/>
    <property type="molecule type" value="Genomic_DNA"/>
</dbReference>
<keyword evidence="6" id="KW-1185">Reference proteome</keyword>
<sequence>MVIEKQTQMKLSLLALTIACALQPAWAGGYSLQQANRAELKQDKWSCGQCKLPQESRGTLEAGVAYNDGDNAVFANSSGTDADGATGHLGGDVVFYGEQGYRTHIEADKLGYDTGSASLSTGRPGQFDIRLGYRALANFGPDNGMSPYINQDNRLMLPDNWQAAALTSQMPGLDDSLTSQRLEMKRDRFTLDAHYLGSFYKAGLNYRHEQRDGTRQTNGNFLTNSMALATRVDDSTDELEAKLYFKGKGWLAGFNSTLSQYSNDYQALYWENAFFPTFGAAYNGQLADNPDNKALRVGADLQLSEAGHQILMHTAFTRMTQDQALLPATINGPSPQLPATDGDMQVDVLELKLKYAARLSRGLSVRAGYDYRDRENKTQFKEWPQVSSDSWHQGSATPAAYDHTRQRADIAFNYRFTRALSLDAGYEYEHHSYSDLARESLFQSSVFAKLNLRASRDWQLWFTGELSERSGGSYQASELSQSPNNPWMRQYWLADRKQTLLRLQNDYRFSDALSFSLALNHKQQDYDETLIGLDEVSSWGYGLSGNYQFSAQFGLNAWLNQDWQDTDQTGSASFGPSGWYSRASDSSTVAGFGIYYNELLDKQLDLGFDWQYSKGESDTDVSQGLTLNYGDYYSRRHTFNAFAKYHFSDKMALRLDWLFEHYQDSDWLNQGLTPDSIPNVLSFGDLGQDYNAHYLGLTLSYSL</sequence>